<protein>
    <submittedName>
        <fullName evidence="9">MFS transporter</fullName>
    </submittedName>
</protein>
<feature type="transmembrane region" description="Helical" evidence="7">
    <location>
        <begin position="274"/>
        <end position="296"/>
    </location>
</feature>
<dbReference type="Gene3D" id="1.20.1250.20">
    <property type="entry name" value="MFS general substrate transporter like domains"/>
    <property type="match status" value="1"/>
</dbReference>
<sequence length="468" mass="48308">MTPGRDDAARAASGRAASDGDASVRAVFGRAASDGDASVRAASGREASERTGSLWRDRPFLLTWVSSAVSQVGDRVSEVAVPLIAVTALDASAGQVAWLTALAWAPNLLGMLLGAWVDGRAGKRRLIIGCDVFRAAVLLTLPAAYLWGTLTTAHLFAVVLLCGVASVLAGCAFTPLFTWLLPRSSYVDANSKFSAARSASFIAGPAMGGGLVQALTAPVAVVVDAVSFLGSALLLRRVRVEEPVPERRNRRGVWHGAREGLVFVLRHPVLRASLGCTTTINFFTFLTGSGLVVLFADRELRLPPGVIGLTLGIGASGSLAGALLAPWVSRRIGIGRAVAVGAVLFPAPFALAVVADGPMWARAGVLGGAQFLIGLGVMLFDVNLNSLMAAAIPGEMRSRVTGAYSTVNYGVGPLGAVVGGALATGVGLRTTFVVAAVGGMLSVLWLLPSPIPGIRGLDSMERYETVDA</sequence>
<evidence type="ECO:0000256" key="3">
    <source>
        <dbReference type="ARBA" id="ARBA00022692"/>
    </source>
</evidence>
<keyword evidence="10" id="KW-1185">Reference proteome</keyword>
<comment type="subcellular location">
    <subcellularLocation>
        <location evidence="1">Cell membrane</location>
        <topology evidence="1">Multi-pass membrane protein</topology>
    </subcellularLocation>
</comment>
<evidence type="ECO:0000256" key="6">
    <source>
        <dbReference type="SAM" id="MobiDB-lite"/>
    </source>
</evidence>
<evidence type="ECO:0000256" key="7">
    <source>
        <dbReference type="SAM" id="Phobius"/>
    </source>
</evidence>
<dbReference type="SUPFAM" id="SSF103473">
    <property type="entry name" value="MFS general substrate transporter"/>
    <property type="match status" value="1"/>
</dbReference>
<evidence type="ECO:0000313" key="9">
    <source>
        <dbReference type="EMBL" id="MDT7840304.1"/>
    </source>
</evidence>
<feature type="transmembrane region" description="Helical" evidence="7">
    <location>
        <begin position="428"/>
        <end position="447"/>
    </location>
</feature>
<dbReference type="PANTHER" id="PTHR23513:SF6">
    <property type="entry name" value="MAJOR FACILITATOR SUPERFAMILY ASSOCIATED DOMAIN-CONTAINING PROTEIN"/>
    <property type="match status" value="1"/>
</dbReference>
<evidence type="ECO:0000256" key="1">
    <source>
        <dbReference type="ARBA" id="ARBA00004651"/>
    </source>
</evidence>
<keyword evidence="4 7" id="KW-1133">Transmembrane helix</keyword>
<evidence type="ECO:0000256" key="2">
    <source>
        <dbReference type="ARBA" id="ARBA00022475"/>
    </source>
</evidence>
<dbReference type="Proteomes" id="UP001257948">
    <property type="component" value="Unassembled WGS sequence"/>
</dbReference>
<feature type="transmembrane region" description="Helical" evidence="7">
    <location>
        <begin position="360"/>
        <end position="380"/>
    </location>
</feature>
<evidence type="ECO:0000256" key="5">
    <source>
        <dbReference type="ARBA" id="ARBA00023136"/>
    </source>
</evidence>
<keyword evidence="5 7" id="KW-0472">Membrane</keyword>
<dbReference type="CDD" id="cd06173">
    <property type="entry name" value="MFS_MefA_like"/>
    <property type="match status" value="1"/>
</dbReference>
<evidence type="ECO:0000259" key="8">
    <source>
        <dbReference type="PROSITE" id="PS50850"/>
    </source>
</evidence>
<comment type="caution">
    <text evidence="9">The sequence shown here is derived from an EMBL/GenBank/DDBJ whole genome shotgun (WGS) entry which is preliminary data.</text>
</comment>
<reference evidence="10" key="1">
    <citation type="submission" date="2023-07" db="EMBL/GenBank/DDBJ databases">
        <title>Draft genome sequence of the endophytic actinobacterium Streptomyces justiciae WPN32, a potential antibiotic producer.</title>
        <authorList>
            <person name="Yasawong M."/>
            <person name="Pana W."/>
            <person name="Ganta P."/>
            <person name="Santapan N."/>
            <person name="Songngamsuk T."/>
            <person name="Phatcharaharikarn M."/>
            <person name="Kerdtoob S."/>
            <person name="Nantapong N."/>
        </authorList>
    </citation>
    <scope>NUCLEOTIDE SEQUENCE [LARGE SCALE GENOMIC DNA]</scope>
    <source>
        <strain evidence="10">WPN32</strain>
    </source>
</reference>
<evidence type="ECO:0000313" key="10">
    <source>
        <dbReference type="Proteomes" id="UP001257948"/>
    </source>
</evidence>
<proteinExistence type="predicted"/>
<feature type="region of interest" description="Disordered" evidence="6">
    <location>
        <begin position="1"/>
        <end position="22"/>
    </location>
</feature>
<feature type="transmembrane region" description="Helical" evidence="7">
    <location>
        <begin position="302"/>
        <end position="325"/>
    </location>
</feature>
<name>A0ABU3LNG4_9ACTN</name>
<feature type="transmembrane region" description="Helical" evidence="7">
    <location>
        <begin position="153"/>
        <end position="181"/>
    </location>
</feature>
<feature type="transmembrane region" description="Helical" evidence="7">
    <location>
        <begin position="337"/>
        <end position="354"/>
    </location>
</feature>
<dbReference type="PROSITE" id="PS50850">
    <property type="entry name" value="MFS"/>
    <property type="match status" value="1"/>
</dbReference>
<feature type="compositionally biased region" description="Low complexity" evidence="6">
    <location>
        <begin position="10"/>
        <end position="22"/>
    </location>
</feature>
<dbReference type="InterPro" id="IPR022324">
    <property type="entry name" value="Bacilysin_exporter_BacE_put"/>
</dbReference>
<organism evidence="9 10">
    <name type="scientific">Streptomyces justiciae</name>
    <dbReference type="NCBI Taxonomy" id="2780140"/>
    <lineage>
        <taxon>Bacteria</taxon>
        <taxon>Bacillati</taxon>
        <taxon>Actinomycetota</taxon>
        <taxon>Actinomycetes</taxon>
        <taxon>Kitasatosporales</taxon>
        <taxon>Streptomycetaceae</taxon>
        <taxon>Streptomyces</taxon>
    </lineage>
</organism>
<dbReference type="InterPro" id="IPR011701">
    <property type="entry name" value="MFS"/>
</dbReference>
<dbReference type="InterPro" id="IPR036259">
    <property type="entry name" value="MFS_trans_sf"/>
</dbReference>
<dbReference type="PRINTS" id="PR01988">
    <property type="entry name" value="EXPORTERBACE"/>
</dbReference>
<evidence type="ECO:0000256" key="4">
    <source>
        <dbReference type="ARBA" id="ARBA00022989"/>
    </source>
</evidence>
<keyword evidence="3 7" id="KW-0812">Transmembrane</keyword>
<dbReference type="PANTHER" id="PTHR23513">
    <property type="entry name" value="INTEGRAL MEMBRANE EFFLUX PROTEIN-RELATED"/>
    <property type="match status" value="1"/>
</dbReference>
<dbReference type="RefSeq" id="WP_314198835.1">
    <property type="nucleotide sequence ID" value="NZ_JAVTLL010000003.1"/>
</dbReference>
<accession>A0ABU3LNG4</accession>
<keyword evidence="2" id="KW-1003">Cell membrane</keyword>
<dbReference type="InterPro" id="IPR020846">
    <property type="entry name" value="MFS_dom"/>
</dbReference>
<feature type="transmembrane region" description="Helical" evidence="7">
    <location>
        <begin position="217"/>
        <end position="235"/>
    </location>
</feature>
<feature type="transmembrane region" description="Helical" evidence="7">
    <location>
        <begin position="401"/>
        <end position="422"/>
    </location>
</feature>
<dbReference type="EMBL" id="JAVTLL010000003">
    <property type="protein sequence ID" value="MDT7840304.1"/>
    <property type="molecule type" value="Genomic_DNA"/>
</dbReference>
<feature type="domain" description="Major facilitator superfamily (MFS) profile" evidence="8">
    <location>
        <begin position="261"/>
        <end position="468"/>
    </location>
</feature>
<gene>
    <name evidence="9" type="ORF">RQC66_06135</name>
</gene>
<feature type="transmembrane region" description="Helical" evidence="7">
    <location>
        <begin position="126"/>
        <end position="147"/>
    </location>
</feature>
<dbReference type="Pfam" id="PF07690">
    <property type="entry name" value="MFS_1"/>
    <property type="match status" value="1"/>
</dbReference>
<feature type="transmembrane region" description="Helical" evidence="7">
    <location>
        <begin position="96"/>
        <end position="117"/>
    </location>
</feature>